<comment type="function">
    <text evidence="4">Required for assembly of dynein regulatory complex (DRC) and inner dynein arm (IDA) complexes, which are responsible for ciliary beat regulation, thereby playing a central role in motility in cilia and flagella. Probably acts together with CCDC40 to form a molecular ruler that determines the 96 nanometer (nm) repeat length and arrangements of components in cilia and flagella. Not required for outer dynein arm complexes assembly.</text>
</comment>
<reference evidence="6 7" key="1">
    <citation type="submission" date="2019-01" db="EMBL/GenBank/DDBJ databases">
        <authorList>
            <person name="Sayadi A."/>
        </authorList>
    </citation>
    <scope>NUCLEOTIDE SEQUENCE [LARGE SCALE GENOMIC DNA]</scope>
</reference>
<organism evidence="6 7">
    <name type="scientific">Callosobruchus maculatus</name>
    <name type="common">Southern cowpea weevil</name>
    <name type="synonym">Pulse bruchid</name>
    <dbReference type="NCBI Taxonomy" id="64391"/>
    <lineage>
        <taxon>Eukaryota</taxon>
        <taxon>Metazoa</taxon>
        <taxon>Ecdysozoa</taxon>
        <taxon>Arthropoda</taxon>
        <taxon>Hexapoda</taxon>
        <taxon>Insecta</taxon>
        <taxon>Pterygota</taxon>
        <taxon>Neoptera</taxon>
        <taxon>Endopterygota</taxon>
        <taxon>Coleoptera</taxon>
        <taxon>Polyphaga</taxon>
        <taxon>Cucujiformia</taxon>
        <taxon>Chrysomeloidea</taxon>
        <taxon>Chrysomelidae</taxon>
        <taxon>Bruchinae</taxon>
        <taxon>Bruchini</taxon>
        <taxon>Callosobruchus</taxon>
    </lineage>
</organism>
<evidence type="ECO:0000256" key="4">
    <source>
        <dbReference type="ARBA" id="ARBA00045182"/>
    </source>
</evidence>
<sequence length="533" mass="63183">MEWDTEALKAWDESLKKRDDDTDILKKFSREDELRYNELEARRLILQTECLTKRETIKRIAAESHSYDMVIERSGKVIQQQIADREALINQWKDAVKMLQQRDVDIFCAQEQIQMTYEAIAKQEDVLVEEHAFLNNQKRVNHEMELEIQSINSTNCRMRRELGEITQVLLLMNSDHDTLKRRVVQSSQHLENVRLKGKRLLEKIADMESVCSRFKEERAALLQKQHEIDEMTSSSKERLKKLEQMINDEERLYNIYVSDTEKLNCTIFRTQRFLKEQREIAKSCEIELSNVHCDCDQLRKCISLLSKDLDKIKEVVYDMEFRIDDIEKRLCAITEEENEEDDEKKDAMKQQVTEMEETLTNQKEVQRVLQAQVDRLQEEMRNLTNCIAMDKEMVLTLENRCENFVLEFENGKKQIAAAKQATQEKQVEENMMLLRIDQIEKEKKREEKHIFSLETLRLNLDQAIKERQTEIDTKKTIMLAKRRNLDEERGRLRADVALVRVKIDQIKKKYHIACGSLGKDEDGNPLSVAHFRY</sequence>
<accession>A0A653CZN2</accession>
<dbReference type="PANTHER" id="PTHR18962:SF0">
    <property type="entry name" value="COILED-COIL DOMAIN-CONTAINING PROTEIN 39"/>
    <property type="match status" value="1"/>
</dbReference>
<name>A0A653CZN2_CALMS</name>
<evidence type="ECO:0000256" key="1">
    <source>
        <dbReference type="ARBA" id="ARBA00005805"/>
    </source>
</evidence>
<evidence type="ECO:0000256" key="2">
    <source>
        <dbReference type="ARBA" id="ARBA00016725"/>
    </source>
</evidence>
<dbReference type="OrthoDB" id="420518at2759"/>
<comment type="similarity">
    <text evidence="1">Belongs to the CCDC39 family.</text>
</comment>
<dbReference type="AlphaFoldDB" id="A0A653CZN2"/>
<proteinExistence type="inferred from homology"/>
<dbReference type="GO" id="GO:0060287">
    <property type="term" value="P:epithelial cilium movement involved in determination of left/right asymmetry"/>
    <property type="evidence" value="ECO:0007669"/>
    <property type="project" value="TreeGrafter"/>
</dbReference>
<evidence type="ECO:0000256" key="5">
    <source>
        <dbReference type="SAM" id="Coils"/>
    </source>
</evidence>
<keyword evidence="7" id="KW-1185">Reference proteome</keyword>
<dbReference type="GO" id="GO:0036159">
    <property type="term" value="P:inner dynein arm assembly"/>
    <property type="evidence" value="ECO:0007669"/>
    <property type="project" value="InterPro"/>
</dbReference>
<keyword evidence="3 5" id="KW-0175">Coiled coil</keyword>
<dbReference type="GO" id="GO:0060285">
    <property type="term" value="P:cilium-dependent cell motility"/>
    <property type="evidence" value="ECO:0007669"/>
    <property type="project" value="TreeGrafter"/>
</dbReference>
<evidence type="ECO:0000313" key="7">
    <source>
        <dbReference type="Proteomes" id="UP000410492"/>
    </source>
</evidence>
<dbReference type="InterPro" id="IPR033290">
    <property type="entry name" value="CCDC39"/>
</dbReference>
<dbReference type="EMBL" id="CAACVG010009473">
    <property type="protein sequence ID" value="VEN53385.1"/>
    <property type="molecule type" value="Genomic_DNA"/>
</dbReference>
<feature type="coiled-coil region" evidence="5">
    <location>
        <begin position="331"/>
        <end position="386"/>
    </location>
</feature>
<feature type="non-terminal residue" evidence="6">
    <location>
        <position position="533"/>
    </location>
</feature>
<dbReference type="GO" id="GO:0005930">
    <property type="term" value="C:axoneme"/>
    <property type="evidence" value="ECO:0007669"/>
    <property type="project" value="InterPro"/>
</dbReference>
<protein>
    <recommendedName>
        <fullName evidence="2">Coiled-coil domain-containing protein 39</fullName>
    </recommendedName>
</protein>
<dbReference type="GO" id="GO:0005576">
    <property type="term" value="C:extracellular region"/>
    <property type="evidence" value="ECO:0007669"/>
    <property type="project" value="GOC"/>
</dbReference>
<dbReference type="PANTHER" id="PTHR18962">
    <property type="entry name" value="COILED-COIL DOMAIN-CONTAINING PROTEIN 39"/>
    <property type="match status" value="1"/>
</dbReference>
<evidence type="ECO:0000313" key="6">
    <source>
        <dbReference type="EMBL" id="VEN53385.1"/>
    </source>
</evidence>
<dbReference type="Pfam" id="PF24161">
    <property type="entry name" value="CCDC39"/>
    <property type="match status" value="1"/>
</dbReference>
<feature type="coiled-coil region" evidence="5">
    <location>
        <begin position="232"/>
        <end position="259"/>
    </location>
</feature>
<dbReference type="Proteomes" id="UP000410492">
    <property type="component" value="Unassembled WGS sequence"/>
</dbReference>
<evidence type="ECO:0000256" key="3">
    <source>
        <dbReference type="ARBA" id="ARBA00023054"/>
    </source>
</evidence>
<gene>
    <name evidence="6" type="ORF">CALMAC_LOCUS13196</name>
</gene>